<accession>A0A8K0XYZ4</accession>
<dbReference type="InterPro" id="IPR007387">
    <property type="entry name" value="TRAP_DctQ"/>
</dbReference>
<protein>
    <recommendedName>
        <fullName evidence="9">TRAP transporter small permease protein</fullName>
    </recommendedName>
</protein>
<evidence type="ECO:0000256" key="4">
    <source>
        <dbReference type="ARBA" id="ARBA00022519"/>
    </source>
</evidence>
<dbReference type="GO" id="GO:0015740">
    <property type="term" value="P:C4-dicarboxylate transport"/>
    <property type="evidence" value="ECO:0007669"/>
    <property type="project" value="TreeGrafter"/>
</dbReference>
<keyword evidence="4 9" id="KW-0997">Cell inner membrane</keyword>
<feature type="transmembrane region" description="Helical" evidence="9">
    <location>
        <begin position="85"/>
        <end position="107"/>
    </location>
</feature>
<evidence type="ECO:0000256" key="5">
    <source>
        <dbReference type="ARBA" id="ARBA00022692"/>
    </source>
</evidence>
<reference evidence="11" key="1">
    <citation type="submission" date="2021-01" db="EMBL/GenBank/DDBJ databases">
        <title>Tabrizicola alba sp. nov. a motile alkaliphilic bacterium isolated from a soda lake.</title>
        <authorList>
            <person name="Szuroczki S."/>
            <person name="Abbaszade G."/>
            <person name="Schumann P."/>
            <person name="Toth E."/>
        </authorList>
    </citation>
    <scope>NUCLEOTIDE SEQUENCE</scope>
    <source>
        <strain evidence="11">DMG-N-6</strain>
    </source>
</reference>
<evidence type="ECO:0000313" key="11">
    <source>
        <dbReference type="EMBL" id="MBL4916575.1"/>
    </source>
</evidence>
<feature type="transmembrane region" description="Helical" evidence="9">
    <location>
        <begin position="47"/>
        <end position="65"/>
    </location>
</feature>
<feature type="transmembrane region" description="Helical" evidence="9">
    <location>
        <begin position="127"/>
        <end position="146"/>
    </location>
</feature>
<keyword evidence="2 9" id="KW-0813">Transport</keyword>
<keyword evidence="3" id="KW-1003">Cell membrane</keyword>
<evidence type="ECO:0000256" key="6">
    <source>
        <dbReference type="ARBA" id="ARBA00022989"/>
    </source>
</evidence>
<dbReference type="GO" id="GO:0005886">
    <property type="term" value="C:plasma membrane"/>
    <property type="evidence" value="ECO:0007669"/>
    <property type="project" value="UniProtKB-SubCell"/>
</dbReference>
<evidence type="ECO:0000256" key="8">
    <source>
        <dbReference type="ARBA" id="ARBA00038436"/>
    </source>
</evidence>
<proteinExistence type="inferred from homology"/>
<evidence type="ECO:0000259" key="10">
    <source>
        <dbReference type="Pfam" id="PF04290"/>
    </source>
</evidence>
<dbReference type="RefSeq" id="WP_202687404.1">
    <property type="nucleotide sequence ID" value="NZ_JAESVN010000002.1"/>
</dbReference>
<dbReference type="PANTHER" id="PTHR35011">
    <property type="entry name" value="2,3-DIKETO-L-GULONATE TRAP TRANSPORTER SMALL PERMEASE PROTEIN YIAM"/>
    <property type="match status" value="1"/>
</dbReference>
<keyword evidence="5 9" id="KW-0812">Transmembrane</keyword>
<evidence type="ECO:0000256" key="1">
    <source>
        <dbReference type="ARBA" id="ARBA00004429"/>
    </source>
</evidence>
<feature type="transmembrane region" description="Helical" evidence="9">
    <location>
        <begin position="12"/>
        <end position="35"/>
    </location>
</feature>
<dbReference type="PANTHER" id="PTHR35011:SF5">
    <property type="entry name" value="SIALIC ACID TRAP TRANSPORTER SMALL PERMEASE PROTEIN SIAQ"/>
    <property type="match status" value="1"/>
</dbReference>
<sequence length="186" mass="20108">MLALLTKGLDIALQILTVTLIVALACVVVAGVTFRYSGNSLIWYDELASVMLAWITFSGAALASLRNSHLGFSGLLYGLPLKGRLVLFGLVETITVVVFGIIAWSGWAILDFLAGDVMTTLRFVPKAFVHGILPVSAAIIVIGRFLTFPDRLAEIRDGKDPEAREIEHEIAKAEAELAQLNAEGRK</sequence>
<evidence type="ECO:0000313" key="12">
    <source>
        <dbReference type="Proteomes" id="UP000648908"/>
    </source>
</evidence>
<dbReference type="Pfam" id="PF04290">
    <property type="entry name" value="DctQ"/>
    <property type="match status" value="1"/>
</dbReference>
<comment type="similarity">
    <text evidence="8 9">Belongs to the TRAP transporter small permease family.</text>
</comment>
<dbReference type="EMBL" id="JAESVN010000002">
    <property type="protein sequence ID" value="MBL4916575.1"/>
    <property type="molecule type" value="Genomic_DNA"/>
</dbReference>
<dbReference type="GO" id="GO:0022857">
    <property type="term" value="F:transmembrane transporter activity"/>
    <property type="evidence" value="ECO:0007669"/>
    <property type="project" value="UniProtKB-UniRule"/>
</dbReference>
<comment type="subcellular location">
    <subcellularLocation>
        <location evidence="1 9">Cell inner membrane</location>
        <topology evidence="1 9">Multi-pass membrane protein</topology>
    </subcellularLocation>
</comment>
<organism evidence="11 12">
    <name type="scientific">Szabonella alba</name>
    <dbReference type="NCBI Taxonomy" id="2804194"/>
    <lineage>
        <taxon>Bacteria</taxon>
        <taxon>Pseudomonadati</taxon>
        <taxon>Pseudomonadota</taxon>
        <taxon>Alphaproteobacteria</taxon>
        <taxon>Rhodobacterales</taxon>
        <taxon>Paracoccaceae</taxon>
        <taxon>Szabonella</taxon>
    </lineage>
</organism>
<evidence type="ECO:0000256" key="7">
    <source>
        <dbReference type="ARBA" id="ARBA00023136"/>
    </source>
</evidence>
<comment type="subunit">
    <text evidence="9">The complex comprises the extracytoplasmic solute receptor protein and the two transmembrane proteins.</text>
</comment>
<name>A0A8K0XYZ4_9RHOB</name>
<keyword evidence="7 9" id="KW-0472">Membrane</keyword>
<evidence type="ECO:0000256" key="9">
    <source>
        <dbReference type="RuleBase" id="RU369079"/>
    </source>
</evidence>
<keyword evidence="12" id="KW-1185">Reference proteome</keyword>
<dbReference type="InterPro" id="IPR055348">
    <property type="entry name" value="DctQ"/>
</dbReference>
<dbReference type="PROSITE" id="PS51257">
    <property type="entry name" value="PROKAR_LIPOPROTEIN"/>
    <property type="match status" value="1"/>
</dbReference>
<evidence type="ECO:0000256" key="3">
    <source>
        <dbReference type="ARBA" id="ARBA00022475"/>
    </source>
</evidence>
<dbReference type="AlphaFoldDB" id="A0A8K0XYZ4"/>
<gene>
    <name evidence="11" type="ORF">JL811_05020</name>
</gene>
<comment type="caution">
    <text evidence="11">The sequence shown here is derived from an EMBL/GenBank/DDBJ whole genome shotgun (WGS) entry which is preliminary data.</text>
</comment>
<feature type="domain" description="Tripartite ATP-independent periplasmic transporters DctQ component" evidence="10">
    <location>
        <begin position="24"/>
        <end position="142"/>
    </location>
</feature>
<keyword evidence="6 9" id="KW-1133">Transmembrane helix</keyword>
<evidence type="ECO:0000256" key="2">
    <source>
        <dbReference type="ARBA" id="ARBA00022448"/>
    </source>
</evidence>
<comment type="function">
    <text evidence="9">Part of the tripartite ATP-independent periplasmic (TRAP) transport system.</text>
</comment>
<dbReference type="Proteomes" id="UP000648908">
    <property type="component" value="Unassembled WGS sequence"/>
</dbReference>